<keyword evidence="7" id="KW-1185">Reference proteome</keyword>
<comment type="caution">
    <text evidence="6">The sequence shown here is derived from an EMBL/GenBank/DDBJ whole genome shotgun (WGS) entry which is preliminary data.</text>
</comment>
<reference evidence="6" key="1">
    <citation type="submission" date="2023-02" db="EMBL/GenBank/DDBJ databases">
        <title>Genome of toxic invasive species Heracleum sosnowskyi carries increased number of genes despite the absence of recent whole-genome duplications.</title>
        <authorList>
            <person name="Schelkunov M."/>
            <person name="Shtratnikova V."/>
            <person name="Makarenko M."/>
            <person name="Klepikova A."/>
            <person name="Omelchenko D."/>
            <person name="Novikova G."/>
            <person name="Obukhova E."/>
            <person name="Bogdanov V."/>
            <person name="Penin A."/>
            <person name="Logacheva M."/>
        </authorList>
    </citation>
    <scope>NUCLEOTIDE SEQUENCE</scope>
    <source>
        <strain evidence="6">Hsosn_3</strain>
        <tissue evidence="6">Leaf</tissue>
    </source>
</reference>
<feature type="domain" description="C3H1-type" evidence="5">
    <location>
        <begin position="156"/>
        <end position="184"/>
    </location>
</feature>
<dbReference type="GO" id="GO:0008270">
    <property type="term" value="F:zinc ion binding"/>
    <property type="evidence" value="ECO:0007669"/>
    <property type="project" value="UniProtKB-KW"/>
</dbReference>
<gene>
    <name evidence="6" type="ORF">POM88_050910</name>
</gene>
<evidence type="ECO:0000256" key="1">
    <source>
        <dbReference type="ARBA" id="ARBA00022723"/>
    </source>
</evidence>
<name>A0AAD8GZI5_9APIA</name>
<dbReference type="InterPro" id="IPR000571">
    <property type="entry name" value="Znf_CCCH"/>
</dbReference>
<evidence type="ECO:0000256" key="4">
    <source>
        <dbReference type="PROSITE-ProRule" id="PRU00723"/>
    </source>
</evidence>
<keyword evidence="1 4" id="KW-0479">Metal-binding</keyword>
<keyword evidence="3 4" id="KW-0862">Zinc</keyword>
<proteinExistence type="predicted"/>
<dbReference type="SUPFAM" id="SSF90229">
    <property type="entry name" value="CCCH zinc finger"/>
    <property type="match status" value="1"/>
</dbReference>
<sequence>MKTERIVNEYGTFVGKRMEAITRWKSITSPVVSLSLPQTELSEFPRASLQPTANGLASLLYRNPPIPEMHLHSVLGIIVVIPLPRTKLVTSMGLGPSLRTDFVTLLKANQHAANMIQLAANMVHLPLAFGPSTPLTNSSSWHGNPQIVGQGQGPLKPQQKPCMYFFTPRGCWNGTSCRYLHSKFDQVVGF</sequence>
<evidence type="ECO:0000256" key="3">
    <source>
        <dbReference type="ARBA" id="ARBA00022833"/>
    </source>
</evidence>
<reference evidence="6" key="2">
    <citation type="submission" date="2023-05" db="EMBL/GenBank/DDBJ databases">
        <authorList>
            <person name="Schelkunov M.I."/>
        </authorList>
    </citation>
    <scope>NUCLEOTIDE SEQUENCE</scope>
    <source>
        <strain evidence="6">Hsosn_3</strain>
        <tissue evidence="6">Leaf</tissue>
    </source>
</reference>
<feature type="zinc finger region" description="C3H1-type" evidence="4">
    <location>
        <begin position="156"/>
        <end position="184"/>
    </location>
</feature>
<dbReference type="Proteomes" id="UP001237642">
    <property type="component" value="Unassembled WGS sequence"/>
</dbReference>
<protein>
    <recommendedName>
        <fullName evidence="5">C3H1-type domain-containing protein</fullName>
    </recommendedName>
</protein>
<evidence type="ECO:0000259" key="5">
    <source>
        <dbReference type="PROSITE" id="PS50103"/>
    </source>
</evidence>
<organism evidence="6 7">
    <name type="scientific">Heracleum sosnowskyi</name>
    <dbReference type="NCBI Taxonomy" id="360622"/>
    <lineage>
        <taxon>Eukaryota</taxon>
        <taxon>Viridiplantae</taxon>
        <taxon>Streptophyta</taxon>
        <taxon>Embryophyta</taxon>
        <taxon>Tracheophyta</taxon>
        <taxon>Spermatophyta</taxon>
        <taxon>Magnoliopsida</taxon>
        <taxon>eudicotyledons</taxon>
        <taxon>Gunneridae</taxon>
        <taxon>Pentapetalae</taxon>
        <taxon>asterids</taxon>
        <taxon>campanulids</taxon>
        <taxon>Apiales</taxon>
        <taxon>Apiaceae</taxon>
        <taxon>Apioideae</taxon>
        <taxon>apioid superclade</taxon>
        <taxon>Tordylieae</taxon>
        <taxon>Tordyliinae</taxon>
        <taxon>Heracleum</taxon>
    </lineage>
</organism>
<keyword evidence="2 4" id="KW-0863">Zinc-finger</keyword>
<evidence type="ECO:0000313" key="7">
    <source>
        <dbReference type="Proteomes" id="UP001237642"/>
    </source>
</evidence>
<dbReference type="EMBL" id="JAUIZM010000011">
    <property type="protein sequence ID" value="KAK1357654.1"/>
    <property type="molecule type" value="Genomic_DNA"/>
</dbReference>
<dbReference type="PROSITE" id="PS50103">
    <property type="entry name" value="ZF_C3H1"/>
    <property type="match status" value="1"/>
</dbReference>
<dbReference type="InterPro" id="IPR036855">
    <property type="entry name" value="Znf_CCCH_sf"/>
</dbReference>
<accession>A0AAD8GZI5</accession>
<evidence type="ECO:0000256" key="2">
    <source>
        <dbReference type="ARBA" id="ARBA00022771"/>
    </source>
</evidence>
<dbReference type="AlphaFoldDB" id="A0AAD8GZI5"/>
<evidence type="ECO:0000313" key="6">
    <source>
        <dbReference type="EMBL" id="KAK1357654.1"/>
    </source>
</evidence>